<protein>
    <submittedName>
        <fullName evidence="2">Uncharacterized protein</fullName>
    </submittedName>
</protein>
<feature type="compositionally biased region" description="Acidic residues" evidence="1">
    <location>
        <begin position="330"/>
        <end position="341"/>
    </location>
</feature>
<feature type="compositionally biased region" description="Polar residues" evidence="1">
    <location>
        <begin position="53"/>
        <end position="62"/>
    </location>
</feature>
<feature type="region of interest" description="Disordered" evidence="1">
    <location>
        <begin position="328"/>
        <end position="352"/>
    </location>
</feature>
<name>D8Q1F5_SCHCM</name>
<evidence type="ECO:0000313" key="3">
    <source>
        <dbReference type="Proteomes" id="UP000007431"/>
    </source>
</evidence>
<dbReference type="Proteomes" id="UP000007431">
    <property type="component" value="Unassembled WGS sequence"/>
</dbReference>
<dbReference type="KEGG" id="scm:SCHCO_02686790"/>
<dbReference type="AlphaFoldDB" id="D8Q1F5"/>
<gene>
    <name evidence="2" type="ORF">SCHCODRAFT_108235</name>
</gene>
<dbReference type="HOGENOM" id="CLU_787912_0_0_1"/>
<proteinExistence type="predicted"/>
<dbReference type="OrthoDB" id="2628807at2759"/>
<sequence length="352" mass="39263">MNAAEPPHELTPVAAMPKEGTNQVTRQVRQRVQSRVGHSKAPEERVVRHTAKQKTVSSQSPQAKPKKKKTKTEPLSEYEQMFLSCVVPGHVVSDLDTPEFDAACTRMEQAWDGTLPEGAEPPVYASHYSYLPEQYRIPQGTVIPPGAPATSNGGTQRNILWSEETTDLALLAEFGSIELGRKWLRHVTENADTIGGTPHPDDPSIRTIAIPGRTYHLRLWTGGMDQSRLVCWNFMDNKTGKPRLRPSKLKIYGVIEGERTRLASLEEGCNFDLKKSKWPEGATETFCAEDGTIVDFITGNSSLLRLQLPSRPFAGPPRIKKYREYKILPIEDDDDDDEEDGEKLNGGEEGED</sequence>
<accession>D8Q1F5</accession>
<dbReference type="GeneID" id="9590875"/>
<dbReference type="VEuPathDB" id="FungiDB:SCHCODRAFT_02686790"/>
<dbReference type="InParanoid" id="D8Q1F5"/>
<organism evidence="3">
    <name type="scientific">Schizophyllum commune (strain H4-8 / FGSC 9210)</name>
    <name type="common">Split gill fungus</name>
    <dbReference type="NCBI Taxonomy" id="578458"/>
    <lineage>
        <taxon>Eukaryota</taxon>
        <taxon>Fungi</taxon>
        <taxon>Dikarya</taxon>
        <taxon>Basidiomycota</taxon>
        <taxon>Agaricomycotina</taxon>
        <taxon>Agaricomycetes</taxon>
        <taxon>Agaricomycetidae</taxon>
        <taxon>Agaricales</taxon>
        <taxon>Schizophyllaceae</taxon>
        <taxon>Schizophyllum</taxon>
    </lineage>
</organism>
<evidence type="ECO:0000313" key="2">
    <source>
        <dbReference type="EMBL" id="EFI98498.1"/>
    </source>
</evidence>
<dbReference type="EMBL" id="GL377305">
    <property type="protein sequence ID" value="EFI98498.1"/>
    <property type="molecule type" value="Genomic_DNA"/>
</dbReference>
<dbReference type="RefSeq" id="XP_003033401.1">
    <property type="nucleotide sequence ID" value="XM_003033355.1"/>
</dbReference>
<feature type="compositionally biased region" description="Low complexity" evidence="1">
    <location>
        <begin position="23"/>
        <end position="36"/>
    </location>
</feature>
<keyword evidence="3" id="KW-1185">Reference proteome</keyword>
<feature type="non-terminal residue" evidence="2">
    <location>
        <position position="352"/>
    </location>
</feature>
<evidence type="ECO:0000256" key="1">
    <source>
        <dbReference type="SAM" id="MobiDB-lite"/>
    </source>
</evidence>
<feature type="region of interest" description="Disordered" evidence="1">
    <location>
        <begin position="1"/>
        <end position="74"/>
    </location>
</feature>
<reference evidence="2 3" key="1">
    <citation type="journal article" date="2010" name="Nat. Biotechnol.">
        <title>Genome sequence of the model mushroom Schizophyllum commune.</title>
        <authorList>
            <person name="Ohm R.A."/>
            <person name="de Jong J.F."/>
            <person name="Lugones L.G."/>
            <person name="Aerts A."/>
            <person name="Kothe E."/>
            <person name="Stajich J.E."/>
            <person name="de Vries R.P."/>
            <person name="Record E."/>
            <person name="Levasseur A."/>
            <person name="Baker S.E."/>
            <person name="Bartholomew K.A."/>
            <person name="Coutinho P.M."/>
            <person name="Erdmann S."/>
            <person name="Fowler T.J."/>
            <person name="Gathman A.C."/>
            <person name="Lombard V."/>
            <person name="Henrissat B."/>
            <person name="Knabe N."/>
            <person name="Kuees U."/>
            <person name="Lilly W.W."/>
            <person name="Lindquist E."/>
            <person name="Lucas S."/>
            <person name="Magnuson J.K."/>
            <person name="Piumi F."/>
            <person name="Raudaskoski M."/>
            <person name="Salamov A."/>
            <person name="Schmutz J."/>
            <person name="Schwarze F.W.M.R."/>
            <person name="vanKuyk P.A."/>
            <person name="Horton J.S."/>
            <person name="Grigoriev I.V."/>
            <person name="Woesten H.A.B."/>
        </authorList>
    </citation>
    <scope>NUCLEOTIDE SEQUENCE [LARGE SCALE GENOMIC DNA]</scope>
    <source>
        <strain evidence="3">H4-8 / FGSC 9210</strain>
    </source>
</reference>